<protein>
    <submittedName>
        <fullName evidence="1">Uncharacterized protein</fullName>
    </submittedName>
</protein>
<dbReference type="Proteomes" id="UP001054837">
    <property type="component" value="Unassembled WGS sequence"/>
</dbReference>
<evidence type="ECO:0000313" key="2">
    <source>
        <dbReference type="Proteomes" id="UP001054837"/>
    </source>
</evidence>
<keyword evidence="2" id="KW-1185">Reference proteome</keyword>
<proteinExistence type="predicted"/>
<sequence>MLIILQQVNLYVCKKRKQRFPAALGLRGKNHRCVHVTVAPSDLTITLRPVNRPFFPRNRNLTDLRVVHNNSRRFLRQPVPRTIPAITPTKSVLHEVRSDAVRSS</sequence>
<accession>A0AAV4MW08</accession>
<organism evidence="1 2">
    <name type="scientific">Caerostris darwini</name>
    <dbReference type="NCBI Taxonomy" id="1538125"/>
    <lineage>
        <taxon>Eukaryota</taxon>
        <taxon>Metazoa</taxon>
        <taxon>Ecdysozoa</taxon>
        <taxon>Arthropoda</taxon>
        <taxon>Chelicerata</taxon>
        <taxon>Arachnida</taxon>
        <taxon>Araneae</taxon>
        <taxon>Araneomorphae</taxon>
        <taxon>Entelegynae</taxon>
        <taxon>Araneoidea</taxon>
        <taxon>Araneidae</taxon>
        <taxon>Caerostris</taxon>
    </lineage>
</organism>
<dbReference type="EMBL" id="BPLQ01000802">
    <property type="protein sequence ID" value="GIX75119.1"/>
    <property type="molecule type" value="Genomic_DNA"/>
</dbReference>
<name>A0AAV4MW08_9ARAC</name>
<comment type="caution">
    <text evidence="1">The sequence shown here is derived from an EMBL/GenBank/DDBJ whole genome shotgun (WGS) entry which is preliminary data.</text>
</comment>
<gene>
    <name evidence="1" type="ORF">CDAR_479581</name>
</gene>
<dbReference type="AlphaFoldDB" id="A0AAV4MW08"/>
<evidence type="ECO:0000313" key="1">
    <source>
        <dbReference type="EMBL" id="GIX75119.1"/>
    </source>
</evidence>
<reference evidence="1 2" key="1">
    <citation type="submission" date="2021-06" db="EMBL/GenBank/DDBJ databases">
        <title>Caerostris darwini draft genome.</title>
        <authorList>
            <person name="Kono N."/>
            <person name="Arakawa K."/>
        </authorList>
    </citation>
    <scope>NUCLEOTIDE SEQUENCE [LARGE SCALE GENOMIC DNA]</scope>
</reference>